<dbReference type="Gene3D" id="6.10.280.50">
    <property type="match status" value="1"/>
</dbReference>
<sequence>MFEEHEKDVESLMQSNSEFRALYYKHRELDSKVHDAEIGVLPIDDVTLHNLKKEKLWAKEKLLQMWAAQGSPPPAA</sequence>
<evidence type="ECO:0008006" key="3">
    <source>
        <dbReference type="Google" id="ProtNLM"/>
    </source>
</evidence>
<dbReference type="Pfam" id="PF04325">
    <property type="entry name" value="DUF465"/>
    <property type="match status" value="1"/>
</dbReference>
<dbReference type="AlphaFoldDB" id="A0A2W5K2I3"/>
<organism evidence="1 2">
    <name type="scientific">Rhodanobacter denitrificans</name>
    <dbReference type="NCBI Taxonomy" id="666685"/>
    <lineage>
        <taxon>Bacteria</taxon>
        <taxon>Pseudomonadati</taxon>
        <taxon>Pseudomonadota</taxon>
        <taxon>Gammaproteobacteria</taxon>
        <taxon>Lysobacterales</taxon>
        <taxon>Rhodanobacteraceae</taxon>
        <taxon>Rhodanobacter</taxon>
    </lineage>
</organism>
<gene>
    <name evidence="1" type="ORF">DI564_16420</name>
</gene>
<dbReference type="EMBL" id="QFPO01000022">
    <property type="protein sequence ID" value="PZQ10179.1"/>
    <property type="molecule type" value="Genomic_DNA"/>
</dbReference>
<evidence type="ECO:0000313" key="1">
    <source>
        <dbReference type="EMBL" id="PZQ10179.1"/>
    </source>
</evidence>
<comment type="caution">
    <text evidence="1">The sequence shown here is derived from an EMBL/GenBank/DDBJ whole genome shotgun (WGS) entry which is preliminary data.</text>
</comment>
<dbReference type="Proteomes" id="UP000249046">
    <property type="component" value="Unassembled WGS sequence"/>
</dbReference>
<protein>
    <recommendedName>
        <fullName evidence="3">DUF465 domain-containing protein</fullName>
    </recommendedName>
</protein>
<dbReference type="InterPro" id="IPR007420">
    <property type="entry name" value="DUF465"/>
</dbReference>
<name>A0A2W5K2I3_9GAMM</name>
<evidence type="ECO:0000313" key="2">
    <source>
        <dbReference type="Proteomes" id="UP000249046"/>
    </source>
</evidence>
<accession>A0A2W5K2I3</accession>
<proteinExistence type="predicted"/>
<dbReference type="InterPro" id="IPR038444">
    <property type="entry name" value="DUF465_sf"/>
</dbReference>
<reference evidence="1 2" key="1">
    <citation type="submission" date="2017-08" db="EMBL/GenBank/DDBJ databases">
        <title>Infants hospitalized years apart are colonized by the same room-sourced microbial strains.</title>
        <authorList>
            <person name="Brooks B."/>
            <person name="Olm M.R."/>
            <person name="Firek B.A."/>
            <person name="Baker R."/>
            <person name="Thomas B.C."/>
            <person name="Morowitz M.J."/>
            <person name="Banfield J.F."/>
        </authorList>
    </citation>
    <scope>NUCLEOTIDE SEQUENCE [LARGE SCALE GENOMIC DNA]</scope>
    <source>
        <strain evidence="1">S2_005_003_R2_42</strain>
    </source>
</reference>